<dbReference type="GeneID" id="56132540"/>
<dbReference type="Proteomes" id="UP000291120">
    <property type="component" value="Segment"/>
</dbReference>
<accession>A0A455VJR0</accession>
<name>A0A455VJR0_9CAUD</name>
<dbReference type="EMBL" id="AP019527">
    <property type="protein sequence ID" value="BBI90344.1"/>
    <property type="molecule type" value="Genomic_DNA"/>
</dbReference>
<evidence type="ECO:0000313" key="2">
    <source>
        <dbReference type="Proteomes" id="UP000291120"/>
    </source>
</evidence>
<dbReference type="KEGG" id="vg:56132540"/>
<sequence>MQPTSHDLNCYTFITKVSGMLPTNCKFIVKIQIGFPISQSIENLYLKPRNIRAKLIIWMKSSRDECDNETDLQKLCEK</sequence>
<evidence type="ECO:0000313" key="1">
    <source>
        <dbReference type="EMBL" id="BBI90344.1"/>
    </source>
</evidence>
<organism evidence="1 2">
    <name type="scientific">Lactococcus phage phiQ1</name>
    <dbReference type="NCBI Taxonomy" id="2488571"/>
    <lineage>
        <taxon>Viruses</taxon>
        <taxon>Duplodnaviria</taxon>
        <taxon>Heunggongvirae</taxon>
        <taxon>Uroviricota</taxon>
        <taxon>Caudoviricetes</taxon>
        <taxon>Teubervirus</taxon>
        <taxon>Teubervirus Q1</taxon>
    </lineage>
</organism>
<reference evidence="1 2" key="1">
    <citation type="submission" date="2019-03" db="EMBL/GenBank/DDBJ databases">
        <title>Complete genome sequencing analysis of lytic phage phiQ1.</title>
        <authorList>
            <person name="Kimuro A."/>
            <person name="Yamasaka A."/>
            <person name="Fujino Y."/>
            <person name="Doi K."/>
        </authorList>
    </citation>
    <scope>NUCLEOTIDE SEQUENCE [LARGE SCALE GENOMIC DNA]</scope>
    <source>
        <strain evidence="2">phiQ1</strain>
    </source>
</reference>
<dbReference type="RefSeq" id="YP_009900321.1">
    <property type="nucleotide sequence ID" value="NC_049805.1"/>
</dbReference>
<proteinExistence type="predicted"/>
<keyword evidence="2" id="KW-1185">Reference proteome</keyword>
<protein>
    <submittedName>
        <fullName evidence="1">Uncharacterized protein</fullName>
    </submittedName>
</protein>